<dbReference type="Pfam" id="PF24476">
    <property type="entry name" value="DUF7580"/>
    <property type="match status" value="1"/>
</dbReference>
<dbReference type="GO" id="GO:0009116">
    <property type="term" value="P:nucleoside metabolic process"/>
    <property type="evidence" value="ECO:0007669"/>
    <property type="project" value="InterPro"/>
</dbReference>
<dbReference type="PANTHER" id="PTHR46082">
    <property type="entry name" value="ATP/GTP-BINDING PROTEIN-RELATED"/>
    <property type="match status" value="1"/>
</dbReference>
<dbReference type="Pfam" id="PF01048">
    <property type="entry name" value="PNP_UDP_1"/>
    <property type="match status" value="1"/>
</dbReference>
<accession>A0A5N6J2T8</accession>
<dbReference type="PANTHER" id="PTHR46082:SF6">
    <property type="entry name" value="AAA+ ATPASE DOMAIN-CONTAINING PROTEIN-RELATED"/>
    <property type="match status" value="1"/>
</dbReference>
<organism evidence="4 5">
    <name type="scientific">Aspergillus minisclerotigenes</name>
    <dbReference type="NCBI Taxonomy" id="656917"/>
    <lineage>
        <taxon>Eukaryota</taxon>
        <taxon>Fungi</taxon>
        <taxon>Dikarya</taxon>
        <taxon>Ascomycota</taxon>
        <taxon>Pezizomycotina</taxon>
        <taxon>Eurotiomycetes</taxon>
        <taxon>Eurotiomycetidae</taxon>
        <taxon>Eurotiales</taxon>
        <taxon>Aspergillaceae</taxon>
        <taxon>Aspergillus</taxon>
        <taxon>Aspergillus subgen. Circumdati</taxon>
    </lineage>
</organism>
<evidence type="ECO:0000259" key="3">
    <source>
        <dbReference type="Pfam" id="PF24476"/>
    </source>
</evidence>
<feature type="domain" description="Nucleoside phosphorylase" evidence="2">
    <location>
        <begin position="601"/>
        <end position="722"/>
    </location>
</feature>
<reference evidence="4 5" key="1">
    <citation type="submission" date="2019-04" db="EMBL/GenBank/DDBJ databases">
        <title>Fungal friends and foes A comparative genomics study of 23 Aspergillus species from section Flavi.</title>
        <authorList>
            <consortium name="DOE Joint Genome Institute"/>
            <person name="Kjaerbolling I."/>
            <person name="Vesth T.C."/>
            <person name="Frisvad J.C."/>
            <person name="Nybo J.L."/>
            <person name="Theobald S."/>
            <person name="Kildgaard S."/>
            <person name="Petersen T.I."/>
            <person name="Kuo A."/>
            <person name="Sato A."/>
            <person name="Lyhne E.K."/>
            <person name="Kogle M.E."/>
            <person name="Wiebenga A."/>
            <person name="Kun R.S."/>
            <person name="Lubbers R.J."/>
            <person name="Makela M.R."/>
            <person name="Barry K."/>
            <person name="Chovatia M."/>
            <person name="Clum A."/>
            <person name="Daum C."/>
            <person name="Haridas S."/>
            <person name="He G."/>
            <person name="LaButti K."/>
            <person name="Lipzen A."/>
            <person name="Mondo S."/>
            <person name="Pangilinan J."/>
            <person name="Riley R."/>
            <person name="Salamov A."/>
            <person name="Simmons B.A."/>
            <person name="Magnuson J.K."/>
            <person name="Henrissat B."/>
            <person name="Mortensen U.H."/>
            <person name="Larsen T.O."/>
            <person name="De vries R.P."/>
            <person name="Grigoriev I.V."/>
            <person name="Machida M."/>
            <person name="Baker S.E."/>
            <person name="Andersen M.R."/>
        </authorList>
    </citation>
    <scope>NUCLEOTIDE SEQUENCE [LARGE SCALE GENOMIC DNA]</scope>
    <source>
        <strain evidence="4 5">CBS 117635</strain>
    </source>
</reference>
<dbReference type="Gene3D" id="3.40.50.1580">
    <property type="entry name" value="Nucleoside phosphorylase domain"/>
    <property type="match status" value="1"/>
</dbReference>
<gene>
    <name evidence="4" type="ORF">BDV30DRAFT_239508</name>
</gene>
<evidence type="ECO:0000313" key="4">
    <source>
        <dbReference type="EMBL" id="KAB8272424.1"/>
    </source>
</evidence>
<dbReference type="InterPro" id="IPR035994">
    <property type="entry name" value="Nucleoside_phosphorylase_sf"/>
</dbReference>
<feature type="region of interest" description="Disordered" evidence="1">
    <location>
        <begin position="516"/>
        <end position="595"/>
    </location>
</feature>
<protein>
    <submittedName>
        <fullName evidence="4">Uncharacterized protein</fullName>
    </submittedName>
</protein>
<dbReference type="Proteomes" id="UP000326289">
    <property type="component" value="Unassembled WGS sequence"/>
</dbReference>
<proteinExistence type="predicted"/>
<evidence type="ECO:0000259" key="2">
    <source>
        <dbReference type="Pfam" id="PF01048"/>
    </source>
</evidence>
<feature type="domain" description="DUF7580" evidence="3">
    <location>
        <begin position="171"/>
        <end position="492"/>
    </location>
</feature>
<dbReference type="InterPro" id="IPR053137">
    <property type="entry name" value="NLR-like"/>
</dbReference>
<evidence type="ECO:0000256" key="1">
    <source>
        <dbReference type="SAM" id="MobiDB-lite"/>
    </source>
</evidence>
<feature type="compositionally biased region" description="Low complexity" evidence="1">
    <location>
        <begin position="561"/>
        <end position="574"/>
    </location>
</feature>
<name>A0A5N6J2T8_9EURO</name>
<dbReference type="AlphaFoldDB" id="A0A5N6J2T8"/>
<evidence type="ECO:0000313" key="5">
    <source>
        <dbReference type="Proteomes" id="UP000326289"/>
    </source>
</evidence>
<sequence length="938" mass="105888">MSSYESLNLLLEVLTVLQKLSQPLSTRNGNERVDSRIFPIQLRTAIVLLRHQLLSIQPSEWGSIEPHVEAVMDCLENLCSDRIMDASDNGTEFTRLKSLTRCANISGASHEELVAMIPLLDMEKSKVGRATATMADCIDMLSAVLPDALEGAHIRNTPKRPREPPSGFWYVADQLFNSISVCHSGTCNIHPEFEARLVLSTYLGRSAAAEGFDIEVLCSLDTDHQGWAEIGVLAPESRSAAAPRVRFEDPEIQVRPRWYVEKPNMVQFICKSIRTGHIGQVFRFNFVLDNEKLWQHRTSERHRSSERMESVTLYQLLSAGLSEWSAVDKLVLALILGYSLFYFYDGSWLGGRWTRHNIVFFTKAGSIPLQPFLRFSRSKSALESQHMDENGFLHRYPSILEFGVTLLEVDLGRSLESVPSCIKEITSIDDQYAKACDVFKKRRPYIWSKHYREAINACLYEDFSSAESECAERFRNRIYETIVRPLEEELHNSCQEFISLEMLDTKAPSMNLGSTAIIPSLHKSPPTSSVSNTRNLQKTGTDEQNKTDRLRKRQNHRAKFSPSLNSSRSRSSPRLPSPTQPLSRPSSGSTASRPSHRDGFEIAVICALKAEYDAVALLFDEYWDDEGDPYGRAPGDENTYLTGKIHKHAVVLVLLPGMGKVNAARAAANFRSSYRGIRLALLVGICGGVPKDSEGRDILLGDVVISTQVIEYDLVRRFPDRPRRKRDLGDSHGRASTGIRGFVGTLQTKFQSQRLESRTIHYLADLQSKVQTTEYEYPGASNDRLFQSTYRHRHHHEGRCSICSRCNEKAHPVCDEALTSSCSTLRCDQRYLVPRDRLRRQTLDTRRSNLVIHFGAIASGDSVMRSGEDRDEIAQMENVIAFEMEGSGVWDFLPCIVIKGVCDYADCHKNKDWQSFACATAASAMKSVLERYIRTDRS</sequence>
<feature type="compositionally biased region" description="Basic residues" evidence="1">
    <location>
        <begin position="549"/>
        <end position="559"/>
    </location>
</feature>
<dbReference type="InterPro" id="IPR000845">
    <property type="entry name" value="Nucleoside_phosphorylase_d"/>
</dbReference>
<dbReference type="EMBL" id="ML732805">
    <property type="protein sequence ID" value="KAB8272424.1"/>
    <property type="molecule type" value="Genomic_DNA"/>
</dbReference>
<keyword evidence="5" id="KW-1185">Reference proteome</keyword>
<dbReference type="InterPro" id="IPR056002">
    <property type="entry name" value="DUF7580"/>
</dbReference>
<dbReference type="GO" id="GO:0003824">
    <property type="term" value="F:catalytic activity"/>
    <property type="evidence" value="ECO:0007669"/>
    <property type="project" value="InterPro"/>
</dbReference>
<feature type="compositionally biased region" description="Polar residues" evidence="1">
    <location>
        <begin position="525"/>
        <end position="539"/>
    </location>
</feature>
<dbReference type="SUPFAM" id="SSF53167">
    <property type="entry name" value="Purine and uridine phosphorylases"/>
    <property type="match status" value="1"/>
</dbReference>